<sequence>MSPPQSPNSTMTESRDQVRPLAPASHRIHVENDEQGINSTFMSSMELSKKRRRKRCINCCSCCGVTTIIIVVIIIILAFTVFKAKDPTIRMNSIKFTGLSSLTSSSNLQTNVNITVSADLSIKNPNAVSLKFSSATTSLMYDDRVIAEAFTPPGNAKARRTFQMTVNVTVMVEKLVGIPRLASDLVARELPLSMSTSIKGRVKILVIKKSVGIRMNCSMVVDLQTQEVKNMDCKRKVSL</sequence>
<dbReference type="GO" id="GO:0016020">
    <property type="term" value="C:membrane"/>
    <property type="evidence" value="ECO:0007669"/>
    <property type="project" value="UniProtKB-SubCell"/>
</dbReference>
<dbReference type="Pfam" id="PF03168">
    <property type="entry name" value="LEA_2"/>
    <property type="match status" value="1"/>
</dbReference>
<dbReference type="SUPFAM" id="SSF117070">
    <property type="entry name" value="LEA14-like"/>
    <property type="match status" value="1"/>
</dbReference>
<dbReference type="GO" id="GO:0098542">
    <property type="term" value="P:defense response to other organism"/>
    <property type="evidence" value="ECO:0007669"/>
    <property type="project" value="InterPro"/>
</dbReference>
<keyword evidence="4 6" id="KW-0472">Membrane</keyword>
<feature type="domain" description="Late embryogenesis abundant protein LEA-2 subgroup" evidence="7">
    <location>
        <begin position="120"/>
        <end position="218"/>
    </location>
</feature>
<dbReference type="InterPro" id="IPR044839">
    <property type="entry name" value="NDR1-like"/>
</dbReference>
<dbReference type="EMBL" id="MJEQ01037183">
    <property type="protein sequence ID" value="OIT08458.1"/>
    <property type="molecule type" value="Genomic_DNA"/>
</dbReference>
<evidence type="ECO:0000256" key="4">
    <source>
        <dbReference type="ARBA" id="ARBA00023136"/>
    </source>
</evidence>
<evidence type="ECO:0000256" key="2">
    <source>
        <dbReference type="ARBA" id="ARBA00022692"/>
    </source>
</evidence>
<dbReference type="Proteomes" id="UP000187609">
    <property type="component" value="Unassembled WGS sequence"/>
</dbReference>
<dbReference type="OrthoDB" id="764273at2759"/>
<evidence type="ECO:0000313" key="8">
    <source>
        <dbReference type="EMBL" id="OIT08458.1"/>
    </source>
</evidence>
<dbReference type="Gene3D" id="2.60.40.1820">
    <property type="match status" value="1"/>
</dbReference>
<dbReference type="OMA" id="RMNSIRF"/>
<keyword evidence="3 6" id="KW-1133">Transmembrane helix</keyword>
<evidence type="ECO:0000259" key="7">
    <source>
        <dbReference type="Pfam" id="PF03168"/>
    </source>
</evidence>
<evidence type="ECO:0000313" key="9">
    <source>
        <dbReference type="Proteomes" id="UP000187609"/>
    </source>
</evidence>
<evidence type="ECO:0000256" key="1">
    <source>
        <dbReference type="ARBA" id="ARBA00004167"/>
    </source>
</evidence>
<organism evidence="8 9">
    <name type="scientific">Nicotiana attenuata</name>
    <name type="common">Coyote tobacco</name>
    <dbReference type="NCBI Taxonomy" id="49451"/>
    <lineage>
        <taxon>Eukaryota</taxon>
        <taxon>Viridiplantae</taxon>
        <taxon>Streptophyta</taxon>
        <taxon>Embryophyta</taxon>
        <taxon>Tracheophyta</taxon>
        <taxon>Spermatophyta</taxon>
        <taxon>Magnoliopsida</taxon>
        <taxon>eudicotyledons</taxon>
        <taxon>Gunneridae</taxon>
        <taxon>Pentapetalae</taxon>
        <taxon>asterids</taxon>
        <taxon>lamiids</taxon>
        <taxon>Solanales</taxon>
        <taxon>Solanaceae</taxon>
        <taxon>Nicotianoideae</taxon>
        <taxon>Nicotianeae</taxon>
        <taxon>Nicotiana</taxon>
    </lineage>
</organism>
<keyword evidence="9" id="KW-1185">Reference proteome</keyword>
<comment type="subcellular location">
    <subcellularLocation>
        <location evidence="1">Membrane</location>
        <topology evidence="1">Single-pass membrane protein</topology>
    </subcellularLocation>
</comment>
<dbReference type="KEGG" id="nau:109241580"/>
<comment type="caution">
    <text evidence="8">The sequence shown here is derived from an EMBL/GenBank/DDBJ whole genome shotgun (WGS) entry which is preliminary data.</text>
</comment>
<keyword evidence="2 6" id="KW-0812">Transmembrane</keyword>
<dbReference type="STRING" id="49451.A0A1J6IUP4"/>
<reference evidence="8" key="1">
    <citation type="submission" date="2016-11" db="EMBL/GenBank/DDBJ databases">
        <title>The genome of Nicotiana attenuata.</title>
        <authorList>
            <person name="Xu S."/>
            <person name="Brockmoeller T."/>
            <person name="Gaquerel E."/>
            <person name="Navarro A."/>
            <person name="Kuhl H."/>
            <person name="Gase K."/>
            <person name="Ling Z."/>
            <person name="Zhou W."/>
            <person name="Kreitzer C."/>
            <person name="Stanke M."/>
            <person name="Tang H."/>
            <person name="Lyons E."/>
            <person name="Pandey P."/>
            <person name="Pandey S.P."/>
            <person name="Timmermann B."/>
            <person name="Baldwin I.T."/>
        </authorList>
    </citation>
    <scope>NUCLEOTIDE SEQUENCE [LARGE SCALE GENOMIC DNA]</scope>
    <source>
        <strain evidence="8">UT</strain>
    </source>
</reference>
<dbReference type="PANTHER" id="PTHR31234">
    <property type="entry name" value="LATE EMBRYOGENESIS ABUNDANT (LEA) HYDROXYPROLINE-RICH GLYCOPROTEIN FAMILY"/>
    <property type="match status" value="1"/>
</dbReference>
<evidence type="ECO:0000256" key="5">
    <source>
        <dbReference type="SAM" id="MobiDB-lite"/>
    </source>
</evidence>
<evidence type="ECO:0000256" key="3">
    <source>
        <dbReference type="ARBA" id="ARBA00022989"/>
    </source>
</evidence>
<dbReference type="AlphaFoldDB" id="A0A1J6IUP4"/>
<feature type="region of interest" description="Disordered" evidence="5">
    <location>
        <begin position="1"/>
        <end position="24"/>
    </location>
</feature>
<accession>A0A1J6IUP4</accession>
<evidence type="ECO:0000256" key="6">
    <source>
        <dbReference type="SAM" id="Phobius"/>
    </source>
</evidence>
<protein>
    <recommendedName>
        <fullName evidence="7">Late embryogenesis abundant protein LEA-2 subgroup domain-containing protein</fullName>
    </recommendedName>
</protein>
<dbReference type="Gramene" id="OIT08458">
    <property type="protein sequence ID" value="OIT08458"/>
    <property type="gene ID" value="A4A49_04892"/>
</dbReference>
<name>A0A1J6IUP4_NICAT</name>
<proteinExistence type="predicted"/>
<dbReference type="PANTHER" id="PTHR31234:SF65">
    <property type="entry name" value="LATE EMBRYOGENESIS ABUNDANT PROTEIN, LEA_2 SUBGROUP"/>
    <property type="match status" value="1"/>
</dbReference>
<feature type="transmembrane region" description="Helical" evidence="6">
    <location>
        <begin position="56"/>
        <end position="82"/>
    </location>
</feature>
<dbReference type="InterPro" id="IPR004864">
    <property type="entry name" value="LEA_2"/>
</dbReference>
<gene>
    <name evidence="8" type="ORF">A4A49_04892</name>
</gene>